<evidence type="ECO:0000256" key="1">
    <source>
        <dbReference type="SAM" id="MobiDB-lite"/>
    </source>
</evidence>
<evidence type="ECO:0000313" key="2">
    <source>
        <dbReference type="EMBL" id="RAL67378.1"/>
    </source>
</evidence>
<protein>
    <submittedName>
        <fullName evidence="2">Uncharacterized protein</fullName>
    </submittedName>
</protein>
<accession>A0A395J5F8</accession>
<dbReference type="Proteomes" id="UP000249056">
    <property type="component" value="Unassembled WGS sequence"/>
</dbReference>
<proteinExistence type="predicted"/>
<organism evidence="2 3">
    <name type="scientific">Monilinia fructigena</name>
    <dbReference type="NCBI Taxonomy" id="38457"/>
    <lineage>
        <taxon>Eukaryota</taxon>
        <taxon>Fungi</taxon>
        <taxon>Dikarya</taxon>
        <taxon>Ascomycota</taxon>
        <taxon>Pezizomycotina</taxon>
        <taxon>Leotiomycetes</taxon>
        <taxon>Helotiales</taxon>
        <taxon>Sclerotiniaceae</taxon>
        <taxon>Monilinia</taxon>
    </lineage>
</organism>
<sequence>MKPQGISTITTASGILEEMAPPSEVVWPQSGSDVKNNPPVDTPENENRKVHGLEGGEAGMAHHDRPSNCFPDGVYRCYYSGSSASRSCL</sequence>
<dbReference type="AlphaFoldDB" id="A0A395J5F8"/>
<name>A0A395J5F8_9HELO</name>
<evidence type="ECO:0000313" key="3">
    <source>
        <dbReference type="Proteomes" id="UP000249056"/>
    </source>
</evidence>
<gene>
    <name evidence="2" type="ORF">DID88_008134</name>
</gene>
<feature type="region of interest" description="Disordered" evidence="1">
    <location>
        <begin position="25"/>
        <end position="65"/>
    </location>
</feature>
<comment type="caution">
    <text evidence="2">The sequence shown here is derived from an EMBL/GenBank/DDBJ whole genome shotgun (WGS) entry which is preliminary data.</text>
</comment>
<keyword evidence="3" id="KW-1185">Reference proteome</keyword>
<reference evidence="2 3" key="1">
    <citation type="submission" date="2018-06" db="EMBL/GenBank/DDBJ databases">
        <title>Genome Sequence of the Brown Rot Fungal Pathogen Monilinia fructigena.</title>
        <authorList>
            <person name="Landi L."/>
            <person name="De Miccolis Angelini R.M."/>
            <person name="Pollastro S."/>
            <person name="Abate D."/>
            <person name="Faretra F."/>
            <person name="Romanazzi G."/>
        </authorList>
    </citation>
    <scope>NUCLEOTIDE SEQUENCE [LARGE SCALE GENOMIC DNA]</scope>
    <source>
        <strain evidence="2 3">Mfrg269</strain>
    </source>
</reference>
<dbReference type="EMBL" id="QKRW01000003">
    <property type="protein sequence ID" value="RAL67378.1"/>
    <property type="molecule type" value="Genomic_DNA"/>
</dbReference>
<feature type="compositionally biased region" description="Basic and acidic residues" evidence="1">
    <location>
        <begin position="45"/>
        <end position="65"/>
    </location>
</feature>